<evidence type="ECO:0000256" key="10">
    <source>
        <dbReference type="RuleBase" id="RU368072"/>
    </source>
</evidence>
<evidence type="ECO:0000256" key="7">
    <source>
        <dbReference type="ARBA" id="ARBA00023242"/>
    </source>
</evidence>
<dbReference type="InterPro" id="IPR038273">
    <property type="entry name" value="Ndc80_sf"/>
</dbReference>
<keyword evidence="5 10" id="KW-0995">Kinetochore</keyword>
<comment type="caution">
    <text evidence="15">The sequence shown here is derived from an EMBL/GenBank/DDBJ whole genome shotgun (WGS) entry which is preliminary data.</text>
</comment>
<dbReference type="PANTHER" id="PTHR10643:SF2">
    <property type="entry name" value="KINETOCHORE PROTEIN NDC80 HOMOLOG"/>
    <property type="match status" value="1"/>
</dbReference>
<organism evidence="15 16">
    <name type="scientific">Anaeramoeba flamelloides</name>
    <dbReference type="NCBI Taxonomy" id="1746091"/>
    <lineage>
        <taxon>Eukaryota</taxon>
        <taxon>Metamonada</taxon>
        <taxon>Anaeramoebidae</taxon>
        <taxon>Anaeramoeba</taxon>
    </lineage>
</organism>
<evidence type="ECO:0000256" key="12">
    <source>
        <dbReference type="SAM" id="MobiDB-lite"/>
    </source>
</evidence>
<dbReference type="PANTHER" id="PTHR10643">
    <property type="entry name" value="KINETOCHORE PROTEIN NDC80"/>
    <property type="match status" value="1"/>
</dbReference>
<dbReference type="GO" id="GO:0051301">
    <property type="term" value="P:cell division"/>
    <property type="evidence" value="ECO:0007669"/>
    <property type="project" value="UniProtKB-UniRule"/>
</dbReference>
<protein>
    <recommendedName>
        <fullName evidence="10">Kinetochore protein NDC80</fullName>
    </recommendedName>
</protein>
<feature type="coiled-coil region" evidence="11">
    <location>
        <begin position="644"/>
        <end position="749"/>
    </location>
</feature>
<keyword evidence="3 10" id="KW-0132">Cell division</keyword>
<evidence type="ECO:0000256" key="11">
    <source>
        <dbReference type="SAM" id="Coils"/>
    </source>
</evidence>
<evidence type="ECO:0000256" key="1">
    <source>
        <dbReference type="ARBA" id="ARBA00007050"/>
    </source>
</evidence>
<comment type="function">
    <text evidence="10">Acts as a component of the essential kinetochore-associated NDC80 complex, which is required for chromosome segregation and spindle checkpoint activity.</text>
</comment>
<comment type="similarity">
    <text evidence="1 10">Belongs to the NDC80/HEC1 family.</text>
</comment>
<keyword evidence="4 10" id="KW-0498">Mitosis</keyword>
<reference evidence="15" key="1">
    <citation type="submission" date="2022-08" db="EMBL/GenBank/DDBJ databases">
        <title>Novel sulphate-reducing endosymbionts in the free-living metamonad Anaeramoeba.</title>
        <authorList>
            <person name="Jerlstrom-Hultqvist J."/>
            <person name="Cepicka I."/>
            <person name="Gallot-Lavallee L."/>
            <person name="Salas-Leiva D."/>
            <person name="Curtis B.A."/>
            <person name="Zahonova K."/>
            <person name="Pipaliya S."/>
            <person name="Dacks J."/>
            <person name="Roger A.J."/>
        </authorList>
    </citation>
    <scope>NUCLEOTIDE SEQUENCE</scope>
    <source>
        <strain evidence="15">Busselton2</strain>
    </source>
</reference>
<keyword evidence="7 10" id="KW-0539">Nucleus</keyword>
<evidence type="ECO:0000256" key="8">
    <source>
        <dbReference type="ARBA" id="ARBA00023306"/>
    </source>
</evidence>
<feature type="domain" description="Kinetochore protein Ndc80 CH" evidence="13">
    <location>
        <begin position="214"/>
        <end position="354"/>
    </location>
</feature>
<feature type="compositionally biased region" description="Low complexity" evidence="12">
    <location>
        <begin position="119"/>
        <end position="135"/>
    </location>
</feature>
<feature type="compositionally biased region" description="Basic and acidic residues" evidence="12">
    <location>
        <begin position="238"/>
        <end position="249"/>
    </location>
</feature>
<dbReference type="AlphaFoldDB" id="A0AAV7Y0J1"/>
<dbReference type="InterPro" id="IPR055260">
    <property type="entry name" value="Ndc80_CH"/>
</dbReference>
<dbReference type="Gene3D" id="1.10.418.30">
    <property type="entry name" value="Ncd80 complex, Ncd80 subunit"/>
    <property type="match status" value="1"/>
</dbReference>
<feature type="compositionally biased region" description="Basic residues" evidence="12">
    <location>
        <begin position="143"/>
        <end position="153"/>
    </location>
</feature>
<comment type="subcellular location">
    <subcellularLocation>
        <location evidence="10">Chromosome</location>
        <location evidence="10">Centromere</location>
        <location evidence="10">Kinetochore</location>
    </subcellularLocation>
    <subcellularLocation>
        <location evidence="10">Nucleus</location>
    </subcellularLocation>
</comment>
<dbReference type="InterPro" id="IPR040967">
    <property type="entry name" value="DUF5595"/>
</dbReference>
<keyword evidence="9 10" id="KW-0137">Centromere</keyword>
<feature type="compositionally biased region" description="Basic residues" evidence="12">
    <location>
        <begin position="219"/>
        <end position="237"/>
    </location>
</feature>
<gene>
    <name evidence="15" type="ORF">M0812_29905</name>
</gene>
<evidence type="ECO:0000313" key="16">
    <source>
        <dbReference type="Proteomes" id="UP001146793"/>
    </source>
</evidence>
<dbReference type="EMBL" id="JANTQA010000076">
    <property type="protein sequence ID" value="KAJ3423376.1"/>
    <property type="molecule type" value="Genomic_DNA"/>
</dbReference>
<evidence type="ECO:0000259" key="13">
    <source>
        <dbReference type="Pfam" id="PF03801"/>
    </source>
</evidence>
<evidence type="ECO:0000256" key="4">
    <source>
        <dbReference type="ARBA" id="ARBA00022776"/>
    </source>
</evidence>
<proteinExistence type="inferred from homology"/>
<dbReference type="GO" id="GO:0031262">
    <property type="term" value="C:Ndc80 complex"/>
    <property type="evidence" value="ECO:0007669"/>
    <property type="project" value="UniProtKB-UniRule"/>
</dbReference>
<feature type="coiled-coil region" evidence="11">
    <location>
        <begin position="428"/>
        <end position="579"/>
    </location>
</feature>
<dbReference type="Proteomes" id="UP001146793">
    <property type="component" value="Unassembled WGS sequence"/>
</dbReference>
<evidence type="ECO:0000313" key="15">
    <source>
        <dbReference type="EMBL" id="KAJ3423376.1"/>
    </source>
</evidence>
<evidence type="ECO:0000256" key="6">
    <source>
        <dbReference type="ARBA" id="ARBA00023054"/>
    </source>
</evidence>
<feature type="region of interest" description="Disordered" evidence="12">
    <location>
        <begin position="1"/>
        <end position="249"/>
    </location>
</feature>
<comment type="subunit">
    <text evidence="10">Component of the NDC80 complex.</text>
</comment>
<feature type="compositionally biased region" description="Polar residues" evidence="12">
    <location>
        <begin position="51"/>
        <end position="61"/>
    </location>
</feature>
<evidence type="ECO:0000256" key="3">
    <source>
        <dbReference type="ARBA" id="ARBA00022618"/>
    </source>
</evidence>
<sequence>MSLKKRKNNFSSISNRKPTPFSKTRSKKFLKTKKQKQKQQKTTNPKQLKQSNQPTPINLNNTREKRPINQKITPRPKQELKRRRQLSNSKKQDESQKENIYPTSNSIKNTSKDKKDFLNKNNNKNKSKTTTSTTNPVRENPKPKKKLNTKTKTKTNLNTKNTQINKTNTNTNPNPTKNPKQTANKTSNLNKNKNTNPNKTTNTNPNQFKQTQTKTNTNKSKHKSRSSLIRKTHQQTNKRRDPRPLHDQKYHLKVKKQIIRYLDENGLEKSKSSKMLTKPSKNSFFDIAQFLIKKLDTNFVFTEKPEILIIGMFKKLRYPVPITRTSLYSITSPQTWQNLMGAILWLTELLMYLDQSKNREKEILQMALLQKSINQTKEFQIKNEIEIDPEKTIDELTIIGEDGSGERAFFEYLSASYQCFLTGDDDQFEKLEQEVANCFNENNKIIQNGIETIQAENQKLIEEINEQNTTDSDNCNFNDNKAKLENELNGLMDQIQELEIKNSKSEMEITKLKEDEKLFIKEYKTCEQETEKIQRENENNNQKKLKNYNIKQDQLNKEIQQLRNKKKTIHKNNKKTEEQINRRTKQSDSHFNEYQKINNQLKLNLELNLKVLNKSTNNYLDIITKLDNIQNDFEQQEKLCFENKKIAEKEKNNLQNLISELKKNNKALKVKLQNKNQILIKEEKKLLKIKKNNKNKNIANHENLKNNQPNNFMNHSNDLSIIQKLEQVLEKYQKKYSIIKEKNDQEIQETNQKLISLLDILMNFKEHIQNKLKKLVFKADESWELLQK</sequence>
<keyword evidence="2 10" id="KW-0158">Chromosome</keyword>
<evidence type="ECO:0000256" key="5">
    <source>
        <dbReference type="ARBA" id="ARBA00022838"/>
    </source>
</evidence>
<dbReference type="Pfam" id="PF03801">
    <property type="entry name" value="Ndc80_HEC"/>
    <property type="match status" value="1"/>
</dbReference>
<name>A0AAV7Y0J1_9EUKA</name>
<accession>A0AAV7Y0J1</accession>
<feature type="compositionally biased region" description="Basic residues" evidence="12">
    <location>
        <begin position="24"/>
        <end position="39"/>
    </location>
</feature>
<dbReference type="GO" id="GO:0005634">
    <property type="term" value="C:nucleus"/>
    <property type="evidence" value="ECO:0007669"/>
    <property type="project" value="UniProtKB-SubCell"/>
</dbReference>
<evidence type="ECO:0000256" key="2">
    <source>
        <dbReference type="ARBA" id="ARBA00022454"/>
    </source>
</evidence>
<feature type="compositionally biased region" description="Low complexity" evidence="12">
    <location>
        <begin position="154"/>
        <end position="218"/>
    </location>
</feature>
<evidence type="ECO:0000256" key="9">
    <source>
        <dbReference type="ARBA" id="ARBA00023328"/>
    </source>
</evidence>
<feature type="compositionally biased region" description="Low complexity" evidence="12">
    <location>
        <begin position="40"/>
        <end position="50"/>
    </location>
</feature>
<feature type="domain" description="DUF5595" evidence="14">
    <location>
        <begin position="406"/>
        <end position="466"/>
    </location>
</feature>
<evidence type="ECO:0000259" key="14">
    <source>
        <dbReference type="Pfam" id="PF18077"/>
    </source>
</evidence>
<keyword evidence="8 10" id="KW-0131">Cell cycle</keyword>
<keyword evidence="6 11" id="KW-0175">Coiled coil</keyword>
<dbReference type="Pfam" id="PF18077">
    <property type="entry name" value="DUF5595"/>
    <property type="match status" value="1"/>
</dbReference>
<dbReference type="GO" id="GO:0051315">
    <property type="term" value="P:attachment of mitotic spindle microtubules to kinetochore"/>
    <property type="evidence" value="ECO:0007669"/>
    <property type="project" value="UniProtKB-UniRule"/>
</dbReference>
<dbReference type="InterPro" id="IPR005550">
    <property type="entry name" value="Kinetochore_Ndc80"/>
</dbReference>